<dbReference type="InterPro" id="IPR002397">
    <property type="entry name" value="Cyt_P450_B"/>
</dbReference>
<dbReference type="EMBL" id="BAAACA010000014">
    <property type="protein sequence ID" value="GAA0599250.1"/>
    <property type="molecule type" value="Genomic_DNA"/>
</dbReference>
<keyword evidence="2" id="KW-0503">Monooxygenase</keyword>
<dbReference type="PANTHER" id="PTHR46696">
    <property type="entry name" value="P450, PUTATIVE (EUROFUNG)-RELATED"/>
    <property type="match status" value="1"/>
</dbReference>
<accession>A0ABP3QY46</accession>
<dbReference type="RefSeq" id="WP_344074159.1">
    <property type="nucleotide sequence ID" value="NZ_BAAACA010000014.1"/>
</dbReference>
<proteinExistence type="inferred from homology"/>
<evidence type="ECO:0000256" key="1">
    <source>
        <dbReference type="ARBA" id="ARBA00010617"/>
    </source>
</evidence>
<keyword evidence="2" id="KW-0408">Iron</keyword>
<keyword evidence="2" id="KW-0479">Metal-binding</keyword>
<name>A0ABP3QY46_9ACTN</name>
<reference evidence="4" key="1">
    <citation type="journal article" date="2019" name="Int. J. Syst. Evol. Microbiol.">
        <title>The Global Catalogue of Microorganisms (GCM) 10K type strain sequencing project: providing services to taxonomists for standard genome sequencing and annotation.</title>
        <authorList>
            <consortium name="The Broad Institute Genomics Platform"/>
            <consortium name="The Broad Institute Genome Sequencing Center for Infectious Disease"/>
            <person name="Wu L."/>
            <person name="Ma J."/>
        </authorList>
    </citation>
    <scope>NUCLEOTIDE SEQUENCE [LARGE SCALE GENOMIC DNA]</scope>
    <source>
        <strain evidence="4">JCM 5067</strain>
    </source>
</reference>
<sequence length="406" mass="44782">MDRHEHARLDAFQRDPYPHYARARRAEGLTFVPELDAWLVARDADVREVLRRPEAFSSANALRPDVIPGPAVLAELGFGFGGRPVVVTSDGPRHQRLRAPIVKGLSAARVAAVLPYATERATALVESFAARGRVELMGEYATVLPGDVIGRLIGLDAKDVPVAVRGGNRAEELLFRPLEESEQIAAARDVVTMQQLLDTYVRARRAQPRDDLCTALLTALAPGTGELTLEERHELVAHLQNFLLAGHLTTTAQIGTTVLHLLRHRPQWELLCEKPELIPAAIEEAARYDSALQGFRRITTRPVLLSGTELPTGASVFVAFGSANRDARRHDRPDVFDITRPPSRHLAFGHGAHSCPGSQLAREQLRLTIHLLTTHYPTLRLTSPSAPVPMHPTLIHRSPESLDVEW</sequence>
<dbReference type="InterPro" id="IPR017972">
    <property type="entry name" value="Cyt_P450_CS"/>
</dbReference>
<evidence type="ECO:0000313" key="4">
    <source>
        <dbReference type="Proteomes" id="UP001500668"/>
    </source>
</evidence>
<evidence type="ECO:0000256" key="2">
    <source>
        <dbReference type="RuleBase" id="RU000461"/>
    </source>
</evidence>
<gene>
    <name evidence="3" type="ORF">GCM10010394_31010</name>
</gene>
<comment type="caution">
    <text evidence="3">The sequence shown here is derived from an EMBL/GenBank/DDBJ whole genome shotgun (WGS) entry which is preliminary data.</text>
</comment>
<keyword evidence="2" id="KW-0349">Heme</keyword>
<organism evidence="3 4">
    <name type="scientific">Streptomyces crystallinus</name>
    <dbReference type="NCBI Taxonomy" id="68191"/>
    <lineage>
        <taxon>Bacteria</taxon>
        <taxon>Bacillati</taxon>
        <taxon>Actinomycetota</taxon>
        <taxon>Actinomycetes</taxon>
        <taxon>Kitasatosporales</taxon>
        <taxon>Streptomycetaceae</taxon>
        <taxon>Streptomyces</taxon>
    </lineage>
</organism>
<dbReference type="Gene3D" id="1.10.630.10">
    <property type="entry name" value="Cytochrome P450"/>
    <property type="match status" value="1"/>
</dbReference>
<keyword evidence="2" id="KW-0560">Oxidoreductase</keyword>
<protein>
    <submittedName>
        <fullName evidence="3">Cytochrome P450</fullName>
    </submittedName>
</protein>
<dbReference type="InterPro" id="IPR001128">
    <property type="entry name" value="Cyt_P450"/>
</dbReference>
<dbReference type="SUPFAM" id="SSF48264">
    <property type="entry name" value="Cytochrome P450"/>
    <property type="match status" value="1"/>
</dbReference>
<keyword evidence="4" id="KW-1185">Reference proteome</keyword>
<dbReference type="Pfam" id="PF00067">
    <property type="entry name" value="p450"/>
    <property type="match status" value="1"/>
</dbReference>
<dbReference type="PRINTS" id="PR00359">
    <property type="entry name" value="BP450"/>
</dbReference>
<comment type="similarity">
    <text evidence="1 2">Belongs to the cytochrome P450 family.</text>
</comment>
<dbReference type="Proteomes" id="UP001500668">
    <property type="component" value="Unassembled WGS sequence"/>
</dbReference>
<dbReference type="PROSITE" id="PS00086">
    <property type="entry name" value="CYTOCHROME_P450"/>
    <property type="match status" value="1"/>
</dbReference>
<dbReference type="PANTHER" id="PTHR46696:SF1">
    <property type="entry name" value="CYTOCHROME P450 YJIB-RELATED"/>
    <property type="match status" value="1"/>
</dbReference>
<evidence type="ECO:0000313" key="3">
    <source>
        <dbReference type="EMBL" id="GAA0599250.1"/>
    </source>
</evidence>
<dbReference type="InterPro" id="IPR036396">
    <property type="entry name" value="Cyt_P450_sf"/>
</dbReference>